<proteinExistence type="predicted"/>
<dbReference type="AlphaFoldDB" id="A0ABD3GFP4"/>
<evidence type="ECO:0000313" key="1">
    <source>
        <dbReference type="EMBL" id="KAL3678015.1"/>
    </source>
</evidence>
<protein>
    <submittedName>
        <fullName evidence="1">Uncharacterized protein</fullName>
    </submittedName>
</protein>
<accession>A0ABD3GFP4</accession>
<organism evidence="1 2">
    <name type="scientific">Riccia sorocarpa</name>
    <dbReference type="NCBI Taxonomy" id="122646"/>
    <lineage>
        <taxon>Eukaryota</taxon>
        <taxon>Viridiplantae</taxon>
        <taxon>Streptophyta</taxon>
        <taxon>Embryophyta</taxon>
        <taxon>Marchantiophyta</taxon>
        <taxon>Marchantiopsida</taxon>
        <taxon>Marchantiidae</taxon>
        <taxon>Marchantiales</taxon>
        <taxon>Ricciaceae</taxon>
        <taxon>Riccia</taxon>
    </lineage>
</organism>
<dbReference type="Proteomes" id="UP001633002">
    <property type="component" value="Unassembled WGS sequence"/>
</dbReference>
<gene>
    <name evidence="1" type="ORF">R1sor_020971</name>
</gene>
<keyword evidence="2" id="KW-1185">Reference proteome</keyword>
<comment type="caution">
    <text evidence="1">The sequence shown here is derived from an EMBL/GenBank/DDBJ whole genome shotgun (WGS) entry which is preliminary data.</text>
</comment>
<reference evidence="1 2" key="1">
    <citation type="submission" date="2024-09" db="EMBL/GenBank/DDBJ databases">
        <title>Chromosome-scale assembly of Riccia sorocarpa.</title>
        <authorList>
            <person name="Paukszto L."/>
        </authorList>
    </citation>
    <scope>NUCLEOTIDE SEQUENCE [LARGE SCALE GENOMIC DNA]</scope>
    <source>
        <strain evidence="1">LP-2024</strain>
        <tissue evidence="1">Aerial parts of the thallus</tissue>
    </source>
</reference>
<name>A0ABD3GFP4_9MARC</name>
<evidence type="ECO:0000313" key="2">
    <source>
        <dbReference type="Proteomes" id="UP001633002"/>
    </source>
</evidence>
<dbReference type="EMBL" id="JBJQOH010000007">
    <property type="protein sequence ID" value="KAL3678015.1"/>
    <property type="molecule type" value="Genomic_DNA"/>
</dbReference>
<sequence length="83" mass="9522">MLRTSDTDCCPLRNVDAVGCVQSEYLFAAPAYLYMRALGDHYDKCHHWTPTQVSLPYSQHIVVWIGIRKPWLPQASQPPLRHA</sequence>